<dbReference type="Proteomes" id="UP000271683">
    <property type="component" value="Unassembled WGS sequence"/>
</dbReference>
<dbReference type="InterPro" id="IPR025847">
    <property type="entry name" value="MEDS_domain"/>
</dbReference>
<evidence type="ECO:0000313" key="2">
    <source>
        <dbReference type="EMBL" id="ROP28444.1"/>
    </source>
</evidence>
<organism evidence="2 3">
    <name type="scientific">Couchioplanes caeruleus</name>
    <dbReference type="NCBI Taxonomy" id="56438"/>
    <lineage>
        <taxon>Bacteria</taxon>
        <taxon>Bacillati</taxon>
        <taxon>Actinomycetota</taxon>
        <taxon>Actinomycetes</taxon>
        <taxon>Micromonosporales</taxon>
        <taxon>Micromonosporaceae</taxon>
        <taxon>Couchioplanes</taxon>
    </lineage>
</organism>
<comment type="caution">
    <text evidence="2">The sequence shown here is derived from an EMBL/GenBank/DDBJ whole genome shotgun (WGS) entry which is preliminary data.</text>
</comment>
<sequence length="300" mass="31386">MSEAGTMEQLQLGDHVCAFVDGTNDGLDLIARAVAAGLDAGDKVMVFTESLLPVAVLAGLEARGVAVAPAQRAGQVQVLPSPEVYLPAGRFEPARMLDSLTGHLEQAAADGHPGLRLVGDMPWASGEPAAADHMVAYEAQVNRLYMEGRALGVCLYDRRAFSRGLLQKVARAHPATLIEGAAADATPLLRIRRTSHPYGLRLIGEADFSNETALAAALDAVLDRQPDPVAPIVVDVEGLRFADASTAALLVRLTLRAPGGVHISGCHGTVAKALDRLGVTQLSKLHLTRACDGAGTEMVA</sequence>
<dbReference type="EMBL" id="RJKL01000001">
    <property type="protein sequence ID" value="ROP28444.1"/>
    <property type="molecule type" value="Genomic_DNA"/>
</dbReference>
<accession>A0A3N1GE65</accession>
<dbReference type="InterPro" id="IPR036513">
    <property type="entry name" value="STAS_dom_sf"/>
</dbReference>
<gene>
    <name evidence="2" type="ORF">EDD30_1207</name>
</gene>
<name>A0A3N1GE65_9ACTN</name>
<dbReference type="Gene3D" id="3.30.750.24">
    <property type="entry name" value="STAS domain"/>
    <property type="match status" value="1"/>
</dbReference>
<evidence type="ECO:0000259" key="1">
    <source>
        <dbReference type="PROSITE" id="PS50801"/>
    </source>
</evidence>
<dbReference type="AlphaFoldDB" id="A0A3N1GE65"/>
<dbReference type="Pfam" id="PF01740">
    <property type="entry name" value="STAS"/>
    <property type="match status" value="1"/>
</dbReference>
<dbReference type="InterPro" id="IPR002645">
    <property type="entry name" value="STAS_dom"/>
</dbReference>
<dbReference type="Pfam" id="PF14417">
    <property type="entry name" value="MEDS"/>
    <property type="match status" value="1"/>
</dbReference>
<feature type="domain" description="STAS" evidence="1">
    <location>
        <begin position="200"/>
        <end position="300"/>
    </location>
</feature>
<dbReference type="RefSeq" id="WP_170047082.1">
    <property type="nucleotide sequence ID" value="NZ_RJKL01000001.1"/>
</dbReference>
<dbReference type="PROSITE" id="PS50801">
    <property type="entry name" value="STAS"/>
    <property type="match status" value="1"/>
</dbReference>
<reference evidence="2 3" key="1">
    <citation type="submission" date="2018-11" db="EMBL/GenBank/DDBJ databases">
        <title>Sequencing the genomes of 1000 actinobacteria strains.</title>
        <authorList>
            <person name="Klenk H.-P."/>
        </authorList>
    </citation>
    <scope>NUCLEOTIDE SEQUENCE [LARGE SCALE GENOMIC DNA]</scope>
    <source>
        <strain evidence="2 3">DSM 43634</strain>
    </source>
</reference>
<evidence type="ECO:0000313" key="3">
    <source>
        <dbReference type="Proteomes" id="UP000271683"/>
    </source>
</evidence>
<protein>
    <submittedName>
        <fullName evidence="2">STAS domain-containing protein</fullName>
    </submittedName>
</protein>
<proteinExistence type="predicted"/>
<dbReference type="SUPFAM" id="SSF52091">
    <property type="entry name" value="SpoIIaa-like"/>
    <property type="match status" value="1"/>
</dbReference>